<proteinExistence type="predicted"/>
<dbReference type="NCBIfam" id="TIGR04086">
    <property type="entry name" value="TIGR04086_membr"/>
    <property type="match status" value="1"/>
</dbReference>
<dbReference type="EMBL" id="JBBMFF010000198">
    <property type="protein sequence ID" value="MEQ2510871.1"/>
    <property type="molecule type" value="Genomic_DNA"/>
</dbReference>
<dbReference type="RefSeq" id="WP_349135557.1">
    <property type="nucleotide sequence ID" value="NZ_JBBMFF010000198.1"/>
</dbReference>
<feature type="transmembrane region" description="Helical" evidence="1">
    <location>
        <begin position="48"/>
        <end position="67"/>
    </location>
</feature>
<gene>
    <name evidence="2" type="ORF">WMO66_06375</name>
</gene>
<evidence type="ECO:0000313" key="2">
    <source>
        <dbReference type="EMBL" id="MEQ2510871.1"/>
    </source>
</evidence>
<feature type="transmembrane region" description="Helical" evidence="1">
    <location>
        <begin position="74"/>
        <end position="97"/>
    </location>
</feature>
<comment type="caution">
    <text evidence="2">The sequence shown here is derived from an EMBL/GenBank/DDBJ whole genome shotgun (WGS) entry which is preliminary data.</text>
</comment>
<accession>A0ABV1G662</accession>
<keyword evidence="1" id="KW-1133">Transmembrane helix</keyword>
<protein>
    <submittedName>
        <fullName evidence="2">TIGR04086 family membrane protein</fullName>
    </submittedName>
</protein>
<name>A0ABV1G662_9FIRM</name>
<keyword evidence="3" id="KW-1185">Reference proteome</keyword>
<keyword evidence="1" id="KW-0812">Transmembrane</keyword>
<evidence type="ECO:0000313" key="3">
    <source>
        <dbReference type="Proteomes" id="UP001491552"/>
    </source>
</evidence>
<dbReference type="Proteomes" id="UP001491552">
    <property type="component" value="Unassembled WGS sequence"/>
</dbReference>
<reference evidence="2 3" key="1">
    <citation type="submission" date="2024-03" db="EMBL/GenBank/DDBJ databases">
        <title>Human intestinal bacterial collection.</title>
        <authorList>
            <person name="Pauvert C."/>
            <person name="Hitch T.C.A."/>
            <person name="Clavel T."/>
        </authorList>
    </citation>
    <scope>NUCLEOTIDE SEQUENCE [LARGE SCALE GENOMIC DNA]</scope>
    <source>
        <strain evidence="2 3">CLA-AA-H192</strain>
    </source>
</reference>
<sequence>MGGKQGRKKRNWLPLQLAAAMPLATLALAALAARLILGGKLPESSLPVAAGVIAGLVAFLGALIAALHSGRRKLLCGLGAAGGYALFLLLGNLLFFGVHYGEALPVLLPLAGAGLLGALLGAGRRKKRRYA</sequence>
<dbReference type="InterPro" id="IPR023804">
    <property type="entry name" value="DUF3792_TM"/>
</dbReference>
<organism evidence="2 3">
    <name type="scientific">Faecousia intestinalis</name>
    <dbReference type="NCBI Taxonomy" id="3133167"/>
    <lineage>
        <taxon>Bacteria</taxon>
        <taxon>Bacillati</taxon>
        <taxon>Bacillota</taxon>
        <taxon>Clostridia</taxon>
        <taxon>Eubacteriales</taxon>
        <taxon>Oscillospiraceae</taxon>
        <taxon>Faecousia</taxon>
    </lineage>
</organism>
<keyword evidence="1" id="KW-0472">Membrane</keyword>
<feature type="transmembrane region" description="Helical" evidence="1">
    <location>
        <begin position="103"/>
        <end position="122"/>
    </location>
</feature>
<evidence type="ECO:0000256" key="1">
    <source>
        <dbReference type="SAM" id="Phobius"/>
    </source>
</evidence>